<dbReference type="GO" id="GO:0016787">
    <property type="term" value="F:hydrolase activity"/>
    <property type="evidence" value="ECO:0007669"/>
    <property type="project" value="UniProtKB-KW"/>
</dbReference>
<gene>
    <name evidence="2" type="ORF">L0U88_12975</name>
</gene>
<dbReference type="InterPro" id="IPR011250">
    <property type="entry name" value="OMP/PagP_B-barrel"/>
</dbReference>
<dbReference type="SUPFAM" id="SSF56925">
    <property type="entry name" value="OMPA-like"/>
    <property type="match status" value="1"/>
</dbReference>
<evidence type="ECO:0000256" key="1">
    <source>
        <dbReference type="SAM" id="SignalP"/>
    </source>
</evidence>
<feature type="chain" id="PRO_5047174368" evidence="1">
    <location>
        <begin position="22"/>
        <end position="202"/>
    </location>
</feature>
<dbReference type="EMBL" id="JAKEVY010000003">
    <property type="protein sequence ID" value="MCF1715543.1"/>
    <property type="molecule type" value="Genomic_DNA"/>
</dbReference>
<proteinExistence type="predicted"/>
<dbReference type="RefSeq" id="WP_234866495.1">
    <property type="nucleotide sequence ID" value="NZ_JAKEVY010000003.1"/>
</dbReference>
<sequence>MKKFIAILVAGLAFWSESVNAQVVPEIHYQFSIPTGTFRNFVEKPGPLGVGFQVRKTLTNNRISLGGGLTWFYFPDKKGKQTLELPGDDGTYTGFVTNYTNIYGLQFLAQYEFKDPNENLVPFVKTGLGLAYQNQRQDIGLFAFKYDGFQFMPHLETGMRFRLPRQGALNLSLTYHYLPGAGDVNATSFAGLRIGYSGFRIR</sequence>
<dbReference type="Gene3D" id="2.40.160.20">
    <property type="match status" value="1"/>
</dbReference>
<organism evidence="2 3">
    <name type="scientific">Flavihumibacter fluminis</name>
    <dbReference type="NCBI Taxonomy" id="2909236"/>
    <lineage>
        <taxon>Bacteria</taxon>
        <taxon>Pseudomonadati</taxon>
        <taxon>Bacteroidota</taxon>
        <taxon>Chitinophagia</taxon>
        <taxon>Chitinophagales</taxon>
        <taxon>Chitinophagaceae</taxon>
        <taxon>Flavihumibacter</taxon>
    </lineage>
</organism>
<protein>
    <submittedName>
        <fullName evidence="2">Acyloxyacyl hydrolase</fullName>
    </submittedName>
</protein>
<feature type="signal peptide" evidence="1">
    <location>
        <begin position="1"/>
        <end position="21"/>
    </location>
</feature>
<evidence type="ECO:0000313" key="3">
    <source>
        <dbReference type="Proteomes" id="UP001200145"/>
    </source>
</evidence>
<keyword evidence="1" id="KW-0732">Signal</keyword>
<keyword evidence="3" id="KW-1185">Reference proteome</keyword>
<dbReference type="Proteomes" id="UP001200145">
    <property type="component" value="Unassembled WGS sequence"/>
</dbReference>
<keyword evidence="2" id="KW-0378">Hydrolase</keyword>
<accession>A0ABS9BIK9</accession>
<comment type="caution">
    <text evidence="2">The sequence shown here is derived from an EMBL/GenBank/DDBJ whole genome shotgun (WGS) entry which is preliminary data.</text>
</comment>
<reference evidence="2 3" key="1">
    <citation type="submission" date="2022-01" db="EMBL/GenBank/DDBJ databases">
        <title>Flavihumibacter sp. nov., isolated from sediment of a river.</title>
        <authorList>
            <person name="Liu H."/>
        </authorList>
    </citation>
    <scope>NUCLEOTIDE SEQUENCE [LARGE SCALE GENOMIC DNA]</scope>
    <source>
        <strain evidence="2 3">RY-1</strain>
    </source>
</reference>
<name>A0ABS9BIK9_9BACT</name>
<evidence type="ECO:0000313" key="2">
    <source>
        <dbReference type="EMBL" id="MCF1715543.1"/>
    </source>
</evidence>